<dbReference type="SMART" id="SM00093">
    <property type="entry name" value="SERPIN"/>
    <property type="match status" value="1"/>
</dbReference>
<feature type="domain" description="Serpin" evidence="8">
    <location>
        <begin position="55"/>
        <end position="411"/>
    </location>
</feature>
<evidence type="ECO:0000256" key="6">
    <source>
        <dbReference type="RuleBase" id="RU000411"/>
    </source>
</evidence>
<evidence type="ECO:0000256" key="4">
    <source>
        <dbReference type="ARBA" id="ARBA00022900"/>
    </source>
</evidence>
<sequence length="414" mass="46022">MPSSISWGLLLLAGLCCLVPGSLGDTTQDTEESKHEHDQHPACHKIAPNLVDFAFSMYHQVAQKSNTTNIFFSPVSIAVAFALLSTGAKSDTHKQILEALKFNLTDTREAQIQEGFQHLLHTLNQPNSQLQLTTGNGIFVNQSLKLVEKFLEDSKKLYHSEAFSVNFKDSAATKKLINDYVEKGTQGKIVDLIKELDEDTVLALVNFIFFRGKWKKPFEEEHTEDGGFHVDETTTVTVPMMSRLGMFNVHYHTELSSWVLLMEYLGNATAIFILPEQGKLRQVEDQLTQKTLSTWLEDRYPRSASVSLPKLSISGTYDLVEIMGKLGMTHVFSNAANLSGITEMAPLKVSKAVHKAMLTIDERGTEAAGATVLEAIPMSMPPTVSFNRPFLLIIHSKETKSPLFIGRVGNPLQK</sequence>
<dbReference type="InterPro" id="IPR036186">
    <property type="entry name" value="Serpin_sf"/>
</dbReference>
<gene>
    <name evidence="10" type="primary">SERPINA1</name>
</gene>
<dbReference type="RefSeq" id="XP_004698836.1">
    <property type="nucleotide sequence ID" value="XM_004698779.2"/>
</dbReference>
<evidence type="ECO:0000313" key="9">
    <source>
        <dbReference type="Proteomes" id="UP000694863"/>
    </source>
</evidence>
<evidence type="ECO:0000256" key="1">
    <source>
        <dbReference type="ARBA" id="ARBA00009500"/>
    </source>
</evidence>
<reference evidence="10" key="1">
    <citation type="submission" date="2025-08" db="UniProtKB">
        <authorList>
            <consortium name="RefSeq"/>
        </authorList>
    </citation>
    <scope>IDENTIFICATION</scope>
</reference>
<organism evidence="9 10">
    <name type="scientific">Echinops telfairi</name>
    <name type="common">Lesser hedgehog tenrec</name>
    <dbReference type="NCBI Taxonomy" id="9371"/>
    <lineage>
        <taxon>Eukaryota</taxon>
        <taxon>Metazoa</taxon>
        <taxon>Chordata</taxon>
        <taxon>Craniata</taxon>
        <taxon>Vertebrata</taxon>
        <taxon>Euteleostomi</taxon>
        <taxon>Mammalia</taxon>
        <taxon>Eutheria</taxon>
        <taxon>Afrotheria</taxon>
        <taxon>Tenrecidae</taxon>
        <taxon>Tenrecinae</taxon>
        <taxon>Echinops</taxon>
    </lineage>
</organism>
<dbReference type="InterPro" id="IPR042178">
    <property type="entry name" value="Serpin_sf_1"/>
</dbReference>
<dbReference type="GeneID" id="101661256"/>
<dbReference type="Proteomes" id="UP000694863">
    <property type="component" value="Unplaced"/>
</dbReference>
<evidence type="ECO:0000259" key="8">
    <source>
        <dbReference type="SMART" id="SM00093"/>
    </source>
</evidence>
<dbReference type="Pfam" id="PF00079">
    <property type="entry name" value="Serpin"/>
    <property type="match status" value="1"/>
</dbReference>
<keyword evidence="5" id="KW-0325">Glycoprotein</keyword>
<keyword evidence="2" id="KW-0646">Protease inhibitor</keyword>
<evidence type="ECO:0000256" key="3">
    <source>
        <dbReference type="ARBA" id="ARBA00022729"/>
    </source>
</evidence>
<feature type="chain" id="PRO_5046610882" evidence="7">
    <location>
        <begin position="25"/>
        <end position="414"/>
    </location>
</feature>
<dbReference type="InterPro" id="IPR000215">
    <property type="entry name" value="Serpin_fam"/>
</dbReference>
<dbReference type="Gene3D" id="3.30.497.10">
    <property type="entry name" value="Antithrombin, subunit I, domain 2"/>
    <property type="match status" value="1"/>
</dbReference>
<dbReference type="InterPro" id="IPR023795">
    <property type="entry name" value="Serpin_CS"/>
</dbReference>
<comment type="similarity">
    <text evidence="1 6">Belongs to the serpin family.</text>
</comment>
<dbReference type="InterPro" id="IPR042185">
    <property type="entry name" value="Serpin_sf_2"/>
</dbReference>
<proteinExistence type="inferred from homology"/>
<evidence type="ECO:0000256" key="5">
    <source>
        <dbReference type="ARBA" id="ARBA00023180"/>
    </source>
</evidence>
<protein>
    <submittedName>
        <fullName evidence="10">Alpha-1-antitrypsin</fullName>
    </submittedName>
</protein>
<keyword evidence="3 7" id="KW-0732">Signal</keyword>
<keyword evidence="9" id="KW-1185">Reference proteome</keyword>
<evidence type="ECO:0000256" key="2">
    <source>
        <dbReference type="ARBA" id="ARBA00022690"/>
    </source>
</evidence>
<dbReference type="Gene3D" id="2.10.310.10">
    <property type="entry name" value="Serpins superfamily"/>
    <property type="match status" value="1"/>
</dbReference>
<accession>A0ABM0IFG7</accession>
<name>A0ABM0IFG7_ECHTE</name>
<dbReference type="SUPFAM" id="SSF56574">
    <property type="entry name" value="Serpins"/>
    <property type="match status" value="1"/>
</dbReference>
<dbReference type="InterPro" id="IPR023796">
    <property type="entry name" value="Serpin_dom"/>
</dbReference>
<keyword evidence="4" id="KW-0722">Serine protease inhibitor</keyword>
<dbReference type="PANTHER" id="PTHR11461:SF165">
    <property type="entry name" value="ALPHA-1-ANTITRYPSIN"/>
    <property type="match status" value="1"/>
</dbReference>
<evidence type="ECO:0000313" key="10">
    <source>
        <dbReference type="RefSeq" id="XP_004698836.1"/>
    </source>
</evidence>
<dbReference type="PANTHER" id="PTHR11461">
    <property type="entry name" value="SERINE PROTEASE INHIBITOR, SERPIN"/>
    <property type="match status" value="1"/>
</dbReference>
<dbReference type="PROSITE" id="PS00284">
    <property type="entry name" value="SERPIN"/>
    <property type="match status" value="1"/>
</dbReference>
<evidence type="ECO:0000256" key="7">
    <source>
        <dbReference type="SAM" id="SignalP"/>
    </source>
</evidence>
<dbReference type="Gene3D" id="2.30.39.10">
    <property type="entry name" value="Alpha-1-antitrypsin, domain 1"/>
    <property type="match status" value="1"/>
</dbReference>
<feature type="signal peptide" evidence="7">
    <location>
        <begin position="1"/>
        <end position="24"/>
    </location>
</feature>